<evidence type="ECO:0000313" key="3">
    <source>
        <dbReference type="EMBL" id="BCX81418.1"/>
    </source>
</evidence>
<dbReference type="KEGG" id="mcau:MIT9_P0996"/>
<dbReference type="EMBL" id="AP024714">
    <property type="protein sequence ID" value="BCX81418.1"/>
    <property type="molecule type" value="Genomic_DNA"/>
</dbReference>
<reference evidence="4" key="1">
    <citation type="journal article" date="2024" name="Int. J. Syst. Evol. Microbiol.">
        <title>Methylomarinovum tepidoasis sp. nov., a moderately thermophilic methanotroph of the family Methylothermaceae isolated from a deep-sea hydrothermal field.</title>
        <authorList>
            <person name="Hirayama H."/>
            <person name="Takaki Y."/>
            <person name="Abe M."/>
            <person name="Miyazaki M."/>
            <person name="Uematsu K."/>
            <person name="Matsui Y."/>
            <person name="Takai K."/>
        </authorList>
    </citation>
    <scope>NUCLEOTIDE SEQUENCE [LARGE SCALE GENOMIC DNA]</scope>
    <source>
        <strain evidence="4">IT-9</strain>
    </source>
</reference>
<dbReference type="PANTHER" id="PTHR30329">
    <property type="entry name" value="STATOR ELEMENT OF FLAGELLAR MOTOR COMPLEX"/>
    <property type="match status" value="1"/>
</dbReference>
<dbReference type="Gene3D" id="3.30.1330.60">
    <property type="entry name" value="OmpA-like domain"/>
    <property type="match status" value="1"/>
</dbReference>
<accession>A0AAU9C1F9</accession>
<keyword evidence="3" id="KW-0966">Cell projection</keyword>
<keyword evidence="3" id="KW-0969">Cilium</keyword>
<dbReference type="Pfam" id="PF18393">
    <property type="entry name" value="MotY_N"/>
    <property type="match status" value="1"/>
</dbReference>
<evidence type="ECO:0000313" key="4">
    <source>
        <dbReference type="Proteomes" id="UP001321825"/>
    </source>
</evidence>
<dbReference type="InterPro" id="IPR006665">
    <property type="entry name" value="OmpA-like"/>
</dbReference>
<dbReference type="InterPro" id="IPR041544">
    <property type="entry name" value="MotY_N"/>
</dbReference>
<sequence>MRIWIWLGLLWSGWVAAEVYQPSPLTAGWHLETGKLFCRLSQTVEDLGTVAFEQRAGKPLRFWLQLAHEPRVVDAGLQIHPAPWQHRYLPGRRYAVDRIETAGTLGRRLVVEGAVAEQMLAAVHAGRFPRFDYRRPWGNVLSEAQVSVSAVRFWERYPDFQNCRAKLPPYSLDDFTDLQYYFREQQVELPPAARTRLSQLADLLQRLGKGQVVVRNVTAGAGKAAESWFRKRFLRVRRWLQSQGLTADWVTTGKARGKPVVEIRLFGPEGLRLYHYGRRQSRLTAAQRRRLDLLARYVNEFFPGQLVIHGYSDGARWRSERTNLALSRRWAERIRDYLAGRGVAPQRMTVKAWGSRHRVASNLTKAGQAKNRRVWIDFDERPLPGAGR</sequence>
<evidence type="ECO:0000256" key="1">
    <source>
        <dbReference type="PROSITE-ProRule" id="PRU00473"/>
    </source>
</evidence>
<dbReference type="Proteomes" id="UP001321825">
    <property type="component" value="Chromosome"/>
</dbReference>
<dbReference type="Pfam" id="PF00691">
    <property type="entry name" value="OmpA"/>
    <property type="match status" value="1"/>
</dbReference>
<keyword evidence="3" id="KW-0282">Flagellum</keyword>
<name>A0AAU9C1F9_9GAMM</name>
<keyword evidence="4" id="KW-1185">Reference proteome</keyword>
<dbReference type="CDD" id="cd07185">
    <property type="entry name" value="OmpA_C-like"/>
    <property type="match status" value="1"/>
</dbReference>
<dbReference type="InterPro" id="IPR036737">
    <property type="entry name" value="OmpA-like_sf"/>
</dbReference>
<dbReference type="GO" id="GO:0016020">
    <property type="term" value="C:membrane"/>
    <property type="evidence" value="ECO:0007669"/>
    <property type="project" value="UniProtKB-UniRule"/>
</dbReference>
<feature type="domain" description="OmpA-like" evidence="2">
    <location>
        <begin position="269"/>
        <end position="382"/>
    </location>
</feature>
<proteinExistence type="predicted"/>
<dbReference type="PROSITE" id="PS51123">
    <property type="entry name" value="OMPA_2"/>
    <property type="match status" value="1"/>
</dbReference>
<dbReference type="Gene3D" id="2.60.40.2540">
    <property type="match status" value="1"/>
</dbReference>
<dbReference type="PANTHER" id="PTHR30329:SF21">
    <property type="entry name" value="LIPOPROTEIN YIAD-RELATED"/>
    <property type="match status" value="1"/>
</dbReference>
<organism evidence="3 4">
    <name type="scientific">Methylomarinovum caldicuralii</name>
    <dbReference type="NCBI Taxonomy" id="438856"/>
    <lineage>
        <taxon>Bacteria</taxon>
        <taxon>Pseudomonadati</taxon>
        <taxon>Pseudomonadota</taxon>
        <taxon>Gammaproteobacteria</taxon>
        <taxon>Methylococcales</taxon>
        <taxon>Methylothermaceae</taxon>
        <taxon>Methylomarinovum</taxon>
    </lineage>
</organism>
<protein>
    <submittedName>
        <fullName evidence="3">Sodium-type flagellar protein MotY</fullName>
    </submittedName>
</protein>
<dbReference type="SUPFAM" id="SSF103088">
    <property type="entry name" value="OmpA-like"/>
    <property type="match status" value="2"/>
</dbReference>
<dbReference type="InterPro" id="IPR050330">
    <property type="entry name" value="Bact_OuterMem_StrucFunc"/>
</dbReference>
<dbReference type="RefSeq" id="WP_317706345.1">
    <property type="nucleotide sequence ID" value="NZ_AP024714.1"/>
</dbReference>
<dbReference type="AlphaFoldDB" id="A0AAU9C1F9"/>
<gene>
    <name evidence="3" type="ORF">MIT9_P0996</name>
</gene>
<evidence type="ECO:0000259" key="2">
    <source>
        <dbReference type="PROSITE" id="PS51123"/>
    </source>
</evidence>
<keyword evidence="1" id="KW-0472">Membrane</keyword>